<feature type="region of interest" description="Disordered" evidence="1">
    <location>
        <begin position="101"/>
        <end position="125"/>
    </location>
</feature>
<dbReference type="Proteomes" id="UP001260188">
    <property type="component" value="Unassembled WGS sequence"/>
</dbReference>
<keyword evidence="2" id="KW-1133">Transmembrane helix</keyword>
<dbReference type="EMBL" id="JAVIZA010000001">
    <property type="protein sequence ID" value="MDR6166610.1"/>
    <property type="molecule type" value="Genomic_DNA"/>
</dbReference>
<name>A0ABU1HY99_9MICO</name>
<keyword evidence="2" id="KW-0472">Membrane</keyword>
<sequence>MPSIDSSMTGVGAADEQQHLVARQGDVHGVGAVAVDDGGDLTGGTQTAGEALAEVGARLCNDLGVGLRGHAFLLVGPRPGSAVCGFDANASAWRGNVLHTPSSITDPGSRTAGTRHPSPKYTPTLPALGRVVETSSTPGGKMDYGWFSHVLLWVIGAMTLGSIVSVSLALFAMGRQGYRKG</sequence>
<keyword evidence="4" id="KW-1185">Reference proteome</keyword>
<feature type="compositionally biased region" description="Polar residues" evidence="1">
    <location>
        <begin position="101"/>
        <end position="112"/>
    </location>
</feature>
<evidence type="ECO:0000256" key="2">
    <source>
        <dbReference type="SAM" id="Phobius"/>
    </source>
</evidence>
<reference evidence="3 4" key="1">
    <citation type="submission" date="2023-08" db="EMBL/GenBank/DDBJ databases">
        <title>Functional and genomic diversity of the sorghum phyllosphere microbiome.</title>
        <authorList>
            <person name="Shade A."/>
        </authorList>
    </citation>
    <scope>NUCLEOTIDE SEQUENCE [LARGE SCALE GENOMIC DNA]</scope>
    <source>
        <strain evidence="3 4">SORGH_AS_0919</strain>
    </source>
</reference>
<evidence type="ECO:0000313" key="3">
    <source>
        <dbReference type="EMBL" id="MDR6166610.1"/>
    </source>
</evidence>
<accession>A0ABU1HY99</accession>
<gene>
    <name evidence="3" type="ORF">QE367_000814</name>
</gene>
<organism evidence="3 4">
    <name type="scientific">Microbacterium paludicola</name>
    <dbReference type="NCBI Taxonomy" id="300019"/>
    <lineage>
        <taxon>Bacteria</taxon>
        <taxon>Bacillati</taxon>
        <taxon>Actinomycetota</taxon>
        <taxon>Actinomycetes</taxon>
        <taxon>Micrococcales</taxon>
        <taxon>Microbacteriaceae</taxon>
        <taxon>Microbacterium</taxon>
    </lineage>
</organism>
<protein>
    <submittedName>
        <fullName evidence="3">Uncharacterized protein</fullName>
    </submittedName>
</protein>
<evidence type="ECO:0000256" key="1">
    <source>
        <dbReference type="SAM" id="MobiDB-lite"/>
    </source>
</evidence>
<comment type="caution">
    <text evidence="3">The sequence shown here is derived from an EMBL/GenBank/DDBJ whole genome shotgun (WGS) entry which is preliminary data.</text>
</comment>
<feature type="transmembrane region" description="Helical" evidence="2">
    <location>
        <begin position="150"/>
        <end position="173"/>
    </location>
</feature>
<evidence type="ECO:0000313" key="4">
    <source>
        <dbReference type="Proteomes" id="UP001260188"/>
    </source>
</evidence>
<keyword evidence="2" id="KW-0812">Transmembrane</keyword>
<proteinExistence type="predicted"/>